<sequence>MRLLKKQNLEDLLFLDIETVPCTNDFNEDHHMWDAWEYYCIKNGIEDVKNSFYDKAGLEAEFGIIACITIGVVRNGEVWLKTFSGEEAELLKEFNEVVSGLINNKTYLCGHVVTGFDAPYIMRRCLVNRILPLEIFDTAHLKPWEMSHLDTAVLWKNSGFKYPTLLSLTSVLGLDSPKDGISGADVGKAFYEGRLDEIIEYCEKDVKAVVDVVTALRQEDSLPLANQEGDPEAEKKGVLTYLYEGGEYNEEVEAKLIETLATFNDKDKAAAIEILNAIPTKAKGKVTYITKKDIKRIANG</sequence>
<protein>
    <submittedName>
        <fullName evidence="2">Exonuclease</fullName>
    </submittedName>
</protein>
<dbReference type="GO" id="GO:0004527">
    <property type="term" value="F:exonuclease activity"/>
    <property type="evidence" value="ECO:0007669"/>
    <property type="project" value="UniProtKB-KW"/>
</dbReference>
<gene>
    <name evidence="2" type="ORF">Phi38:1_gp004</name>
</gene>
<dbReference type="InterPro" id="IPR012337">
    <property type="entry name" value="RNaseH-like_sf"/>
</dbReference>
<accession>R9ZXR8</accession>
<feature type="domain" description="Predicted 3'-5' exonuclease PolB-like" evidence="1">
    <location>
        <begin position="80"/>
        <end position="206"/>
    </location>
</feature>
<keyword evidence="2" id="KW-0540">Nuclease</keyword>
<dbReference type="InterPro" id="IPR019288">
    <property type="entry name" value="3'-5'_exonuclease_PolB-like"/>
</dbReference>
<dbReference type="InterPro" id="IPR036397">
    <property type="entry name" value="RNaseH_sf"/>
</dbReference>
<dbReference type="GeneID" id="16796831"/>
<dbReference type="RefSeq" id="YP_008241385.1">
    <property type="nucleotide sequence ID" value="NC_021796.1"/>
</dbReference>
<dbReference type="EMBL" id="KC821614">
    <property type="protein sequence ID" value="AGO48034.1"/>
    <property type="molecule type" value="Genomic_DNA"/>
</dbReference>
<dbReference type="Proteomes" id="UP000014715">
    <property type="component" value="Segment"/>
</dbReference>
<keyword evidence="2" id="KW-0378">Hydrolase</keyword>
<organism evidence="2 3">
    <name type="scientific">Cellulophaga phage phi38:1</name>
    <dbReference type="NCBI Taxonomy" id="1327977"/>
    <lineage>
        <taxon>Viruses</taxon>
        <taxon>Duplodnaviria</taxon>
        <taxon>Heunggongvirae</taxon>
        <taxon>Uroviricota</taxon>
        <taxon>Caudoviricetes</taxon>
        <taxon>Pervagoviridae</taxon>
        <taxon>Callevirus</taxon>
        <taxon>Callevirus phi38una</taxon>
    </lineage>
</organism>
<dbReference type="OrthoDB" id="165at10239"/>
<reference evidence="3" key="2">
    <citation type="submission" date="2013-03" db="EMBL/GenBank/DDBJ databases">
        <title>The Cellulophaga phages: a novel, diverse, and globally ubiquitous model system.</title>
        <authorList>
            <person name="Holmfeldt K."/>
            <person name="Solonenko N."/>
            <person name="Shah M."/>
            <person name="Corrier K."/>
            <person name="Riemann L."/>
            <person name="VerBerkmoes N.C."/>
            <person name="Sullivan M.B."/>
        </authorList>
    </citation>
    <scope>NUCLEOTIDE SEQUENCE [LARGE SCALE GENOMIC DNA]</scope>
</reference>
<dbReference type="Gene3D" id="3.30.420.10">
    <property type="entry name" value="Ribonuclease H-like superfamily/Ribonuclease H"/>
    <property type="match status" value="1"/>
</dbReference>
<dbReference type="Pfam" id="PF10108">
    <property type="entry name" value="DNA_pol_B_exo2"/>
    <property type="match status" value="1"/>
</dbReference>
<name>R9ZXR8_9CAUD</name>
<dbReference type="KEGG" id="vg:16796831"/>
<keyword evidence="2" id="KW-0269">Exonuclease</keyword>
<keyword evidence="3" id="KW-1185">Reference proteome</keyword>
<dbReference type="GO" id="GO:0003676">
    <property type="term" value="F:nucleic acid binding"/>
    <property type="evidence" value="ECO:0007669"/>
    <property type="project" value="InterPro"/>
</dbReference>
<dbReference type="SUPFAM" id="SSF53098">
    <property type="entry name" value="Ribonuclease H-like"/>
    <property type="match status" value="1"/>
</dbReference>
<evidence type="ECO:0000259" key="1">
    <source>
        <dbReference type="Pfam" id="PF10108"/>
    </source>
</evidence>
<evidence type="ECO:0000313" key="2">
    <source>
        <dbReference type="EMBL" id="AGO48034.1"/>
    </source>
</evidence>
<proteinExistence type="predicted"/>
<evidence type="ECO:0000313" key="3">
    <source>
        <dbReference type="Proteomes" id="UP000014715"/>
    </source>
</evidence>
<reference evidence="2 3" key="1">
    <citation type="journal article" date="2013" name="Proc. Natl. Acad. Sci. U.S.A.">
        <title>Twelve previously unknown phage genera are ubiquitous in global oceans.</title>
        <authorList>
            <person name="Holmfeldt K."/>
            <person name="Solonenko N."/>
            <person name="Shah M."/>
            <person name="Corrier K."/>
            <person name="Riemann L."/>
            <person name="Verberkmoes N.C."/>
            <person name="Sullivan M.B."/>
        </authorList>
    </citation>
    <scope>NUCLEOTIDE SEQUENCE [LARGE SCALE GENOMIC DNA]</scope>
    <source>
        <strain evidence="2">Phi38:1</strain>
    </source>
</reference>